<dbReference type="Proteomes" id="UP000001695">
    <property type="component" value="Chromosome"/>
</dbReference>
<evidence type="ECO:0000256" key="7">
    <source>
        <dbReference type="ARBA" id="ARBA00022842"/>
    </source>
</evidence>
<evidence type="ECO:0000313" key="12">
    <source>
        <dbReference type="EMBL" id="ACB96990.1"/>
    </source>
</evidence>
<keyword evidence="7 10" id="KW-0460">Magnesium</keyword>
<evidence type="ECO:0000256" key="5">
    <source>
        <dbReference type="ARBA" id="ARBA00022723"/>
    </source>
</evidence>
<dbReference type="Pfam" id="PF02424">
    <property type="entry name" value="ApbE"/>
    <property type="match status" value="1"/>
</dbReference>
<evidence type="ECO:0000256" key="6">
    <source>
        <dbReference type="ARBA" id="ARBA00022827"/>
    </source>
</evidence>
<keyword evidence="5 10" id="KW-0479">Metal-binding</keyword>
<dbReference type="EMBL" id="CP001016">
    <property type="protein sequence ID" value="ACB96990.1"/>
    <property type="molecule type" value="Genomic_DNA"/>
</dbReference>
<evidence type="ECO:0000256" key="3">
    <source>
        <dbReference type="ARBA" id="ARBA00022630"/>
    </source>
</evidence>
<dbReference type="GO" id="GO:0016740">
    <property type="term" value="F:transferase activity"/>
    <property type="evidence" value="ECO:0007669"/>
    <property type="project" value="UniProtKB-UniRule"/>
</dbReference>
<evidence type="ECO:0000256" key="4">
    <source>
        <dbReference type="ARBA" id="ARBA00022679"/>
    </source>
</evidence>
<keyword evidence="3 10" id="KW-0285">Flavoprotein</keyword>
<protein>
    <recommendedName>
        <fullName evidence="2 10">FAD:protein FMN transferase</fullName>
        <ecNumber evidence="1 10">2.7.1.180</ecNumber>
    </recommendedName>
    <alternativeName>
        <fullName evidence="8 10">Flavin transferase</fullName>
    </alternativeName>
</protein>
<dbReference type="PANTHER" id="PTHR30040:SF2">
    <property type="entry name" value="FAD:PROTEIN FMN TRANSFERASE"/>
    <property type="match status" value="1"/>
</dbReference>
<comment type="cofactor">
    <cofactor evidence="11">
        <name>Mg(2+)</name>
        <dbReference type="ChEBI" id="CHEBI:18420"/>
    </cofactor>
    <cofactor evidence="11">
        <name>Mn(2+)</name>
        <dbReference type="ChEBI" id="CHEBI:29035"/>
    </cofactor>
    <text evidence="11">Magnesium. Can also use manganese.</text>
</comment>
<reference evidence="12 13" key="2">
    <citation type="journal article" date="2010" name="J. Bacteriol.">
        <title>Complete genome sequence of Beijerinckia indica subsp. indica.</title>
        <authorList>
            <person name="Tamas I."/>
            <person name="Dedysh S.N."/>
            <person name="Liesack W."/>
            <person name="Stott M.B."/>
            <person name="Alam M."/>
            <person name="Murrell J.C."/>
            <person name="Dunfield P.F."/>
        </authorList>
    </citation>
    <scope>NUCLEOTIDE SEQUENCE [LARGE SCALE GENOMIC DNA]</scope>
    <source>
        <strain evidence="13">ATCC 9039 / DSM 1715 / NCIMB 8712</strain>
    </source>
</reference>
<comment type="catalytic activity">
    <reaction evidence="9 10">
        <text>L-threonyl-[protein] + FAD = FMN-L-threonyl-[protein] + AMP + H(+)</text>
        <dbReference type="Rhea" id="RHEA:36847"/>
        <dbReference type="Rhea" id="RHEA-COMP:11060"/>
        <dbReference type="Rhea" id="RHEA-COMP:11061"/>
        <dbReference type="ChEBI" id="CHEBI:15378"/>
        <dbReference type="ChEBI" id="CHEBI:30013"/>
        <dbReference type="ChEBI" id="CHEBI:57692"/>
        <dbReference type="ChEBI" id="CHEBI:74257"/>
        <dbReference type="ChEBI" id="CHEBI:456215"/>
        <dbReference type="EC" id="2.7.1.180"/>
    </reaction>
</comment>
<dbReference type="Gene3D" id="3.10.520.10">
    <property type="entry name" value="ApbE-like domains"/>
    <property type="match status" value="1"/>
</dbReference>
<feature type="binding site" evidence="11">
    <location>
        <position position="241"/>
    </location>
    <ligand>
        <name>Mg(2+)</name>
        <dbReference type="ChEBI" id="CHEBI:18420"/>
    </ligand>
</feature>
<proteinExistence type="inferred from homology"/>
<name>B2IEQ0_BEII9</name>
<evidence type="ECO:0000256" key="11">
    <source>
        <dbReference type="PIRSR" id="PIRSR006268-2"/>
    </source>
</evidence>
<dbReference type="AlphaFoldDB" id="B2IEQ0"/>
<dbReference type="PANTHER" id="PTHR30040">
    <property type="entry name" value="THIAMINE BIOSYNTHESIS LIPOPROTEIN APBE"/>
    <property type="match status" value="1"/>
</dbReference>
<keyword evidence="12" id="KW-0449">Lipoprotein</keyword>
<keyword evidence="6 10" id="KW-0274">FAD</keyword>
<dbReference type="eggNOG" id="COG1477">
    <property type="taxonomic scope" value="Bacteria"/>
</dbReference>
<keyword evidence="4 10" id="KW-0808">Transferase</keyword>
<evidence type="ECO:0000256" key="2">
    <source>
        <dbReference type="ARBA" id="ARBA00016337"/>
    </source>
</evidence>
<evidence type="ECO:0000256" key="10">
    <source>
        <dbReference type="PIRNR" id="PIRNR006268"/>
    </source>
</evidence>
<evidence type="ECO:0000256" key="9">
    <source>
        <dbReference type="ARBA" id="ARBA00048540"/>
    </source>
</evidence>
<keyword evidence="13" id="KW-1185">Reference proteome</keyword>
<dbReference type="InterPro" id="IPR003374">
    <property type="entry name" value="ApbE-like_sf"/>
</dbReference>
<evidence type="ECO:0000256" key="8">
    <source>
        <dbReference type="ARBA" id="ARBA00031306"/>
    </source>
</evidence>
<dbReference type="InterPro" id="IPR024932">
    <property type="entry name" value="ApbE"/>
</dbReference>
<dbReference type="STRING" id="395963.Bind_3433"/>
<sequence>MRRARLQLGTIVEITANDIEDIGPIEAAFAAIDRVQRLMSFHDHESDLSRINRAGVDEAIAIDPETYGVLAFANTLSKRSLGAFDITIASILMDHDFLPRSNGAVETAVTYRDLHLMPDHRICWQRKGQIDLGGIAKGYAVDRAIAALQIHGVKNGMVNAGGDLRCFGEAWPITLRHPYEPGVLMSVGWLSDGAVATSAGYFAGKQVGEGKIDPLVDPKTGLCTRWDGSFSVAASTCMAADALTKIIRLKPERAQFILKQFDAQAIVFDKFGPHTCGRSWFREDYVA</sequence>
<dbReference type="PIRSF" id="PIRSF006268">
    <property type="entry name" value="ApbE"/>
    <property type="match status" value="1"/>
</dbReference>
<dbReference type="SUPFAM" id="SSF143631">
    <property type="entry name" value="ApbE-like"/>
    <property type="match status" value="1"/>
</dbReference>
<dbReference type="KEGG" id="bid:Bind_3433"/>
<dbReference type="OrthoDB" id="9778595at2"/>
<dbReference type="HOGENOM" id="CLU_044403_5_1_5"/>
<comment type="similarity">
    <text evidence="10">Belongs to the ApbE family.</text>
</comment>
<dbReference type="EC" id="2.7.1.180" evidence="1 10"/>
<evidence type="ECO:0000313" key="13">
    <source>
        <dbReference type="Proteomes" id="UP000001695"/>
    </source>
</evidence>
<dbReference type="RefSeq" id="WP_012386338.1">
    <property type="nucleotide sequence ID" value="NC_010581.1"/>
</dbReference>
<evidence type="ECO:0000256" key="1">
    <source>
        <dbReference type="ARBA" id="ARBA00011955"/>
    </source>
</evidence>
<accession>B2IEQ0</accession>
<reference evidence="13" key="1">
    <citation type="submission" date="2008-03" db="EMBL/GenBank/DDBJ databases">
        <title>Complete sequence of chromosome of Beijerinckia indica subsp. indica ATCC 9039.</title>
        <authorList>
            <consortium name="US DOE Joint Genome Institute"/>
            <person name="Copeland A."/>
            <person name="Lucas S."/>
            <person name="Lapidus A."/>
            <person name="Glavina del Rio T."/>
            <person name="Dalin E."/>
            <person name="Tice H."/>
            <person name="Bruce D."/>
            <person name="Goodwin L."/>
            <person name="Pitluck S."/>
            <person name="LaButti K."/>
            <person name="Schmutz J."/>
            <person name="Larimer F."/>
            <person name="Land M."/>
            <person name="Hauser L."/>
            <person name="Kyrpides N."/>
            <person name="Mikhailova N."/>
            <person name="Dunfield P.F."/>
            <person name="Dedysh S.N."/>
            <person name="Liesack W."/>
            <person name="Saw J.H."/>
            <person name="Alam M."/>
            <person name="Chen Y."/>
            <person name="Murrell J.C."/>
            <person name="Richardson P."/>
        </authorList>
    </citation>
    <scope>NUCLEOTIDE SEQUENCE [LARGE SCALE GENOMIC DNA]</scope>
    <source>
        <strain evidence="13">ATCC 9039 / DSM 1715 / NCIMB 8712</strain>
    </source>
</reference>
<feature type="binding site" evidence="11">
    <location>
        <position position="134"/>
    </location>
    <ligand>
        <name>Mg(2+)</name>
        <dbReference type="ChEBI" id="CHEBI:18420"/>
    </ligand>
</feature>
<organism evidence="12 13">
    <name type="scientific">Beijerinckia indica subsp. indica (strain ATCC 9039 / DSM 1715 / NCIMB 8712)</name>
    <dbReference type="NCBI Taxonomy" id="395963"/>
    <lineage>
        <taxon>Bacteria</taxon>
        <taxon>Pseudomonadati</taxon>
        <taxon>Pseudomonadota</taxon>
        <taxon>Alphaproteobacteria</taxon>
        <taxon>Hyphomicrobiales</taxon>
        <taxon>Beijerinckiaceae</taxon>
        <taxon>Beijerinckia</taxon>
    </lineage>
</organism>
<dbReference type="GO" id="GO:0046872">
    <property type="term" value="F:metal ion binding"/>
    <property type="evidence" value="ECO:0007669"/>
    <property type="project" value="UniProtKB-UniRule"/>
</dbReference>
<gene>
    <name evidence="12" type="ordered locus">Bind_3433</name>
</gene>